<name>A0AA41YLZ8_9PROT</name>
<dbReference type="EMBL" id="JAPDNT010000018">
    <property type="protein sequence ID" value="MCW3476339.1"/>
    <property type="molecule type" value="Genomic_DNA"/>
</dbReference>
<gene>
    <name evidence="1" type="ORF">OL599_17350</name>
</gene>
<organism evidence="1 2">
    <name type="scientific">Limobrevibacterium gyesilva</name>
    <dbReference type="NCBI Taxonomy" id="2991712"/>
    <lineage>
        <taxon>Bacteria</taxon>
        <taxon>Pseudomonadati</taxon>
        <taxon>Pseudomonadota</taxon>
        <taxon>Alphaproteobacteria</taxon>
        <taxon>Acetobacterales</taxon>
        <taxon>Acetobacteraceae</taxon>
        <taxon>Limobrevibacterium</taxon>
    </lineage>
</organism>
<proteinExistence type="predicted"/>
<accession>A0AA41YLZ8</accession>
<dbReference type="Proteomes" id="UP001165679">
    <property type="component" value="Unassembled WGS sequence"/>
</dbReference>
<dbReference type="AlphaFoldDB" id="A0AA41YLZ8"/>
<reference evidence="1" key="1">
    <citation type="submission" date="2022-09" db="EMBL/GenBank/DDBJ databases">
        <title>Rhodovastum sp. nov. RN2-1 isolated from soil in Seongnam, South Korea.</title>
        <authorList>
            <person name="Le N.T."/>
        </authorList>
    </citation>
    <scope>NUCLEOTIDE SEQUENCE</scope>
    <source>
        <strain evidence="1">RN2-1</strain>
    </source>
</reference>
<comment type="caution">
    <text evidence="1">The sequence shown here is derived from an EMBL/GenBank/DDBJ whole genome shotgun (WGS) entry which is preliminary data.</text>
</comment>
<protein>
    <submittedName>
        <fullName evidence="1">Uncharacterized protein</fullName>
    </submittedName>
</protein>
<keyword evidence="2" id="KW-1185">Reference proteome</keyword>
<evidence type="ECO:0000313" key="2">
    <source>
        <dbReference type="Proteomes" id="UP001165679"/>
    </source>
</evidence>
<reference evidence="1" key="2">
    <citation type="submission" date="2022-10" db="EMBL/GenBank/DDBJ databases">
        <authorList>
            <person name="Trinh H.N."/>
        </authorList>
    </citation>
    <scope>NUCLEOTIDE SEQUENCE</scope>
    <source>
        <strain evidence="1">RN2-1</strain>
    </source>
</reference>
<evidence type="ECO:0000313" key="1">
    <source>
        <dbReference type="EMBL" id="MCW3476339.1"/>
    </source>
</evidence>
<sequence>MPDDRPLRPVTVDEISASLAFALRYDRRQRVLHGDEFMARITAERLVEHLEASGFVLMKRPPAGATRAR</sequence>
<dbReference type="RefSeq" id="WP_264715119.1">
    <property type="nucleotide sequence ID" value="NZ_JAPDNT010000018.1"/>
</dbReference>